<proteinExistence type="predicted"/>
<protein>
    <submittedName>
        <fullName evidence="1">Uncharacterized protein</fullName>
    </submittedName>
</protein>
<comment type="caution">
    <text evidence="1">The sequence shown here is derived from an EMBL/GenBank/DDBJ whole genome shotgun (WGS) entry which is preliminary data.</text>
</comment>
<dbReference type="OrthoDB" id="709006at2"/>
<dbReference type="Proteomes" id="UP000286246">
    <property type="component" value="Unassembled WGS sequence"/>
</dbReference>
<keyword evidence="2" id="KW-1185">Reference proteome</keyword>
<accession>A0A420AR95</accession>
<dbReference type="RefSeq" id="WP_120260818.1">
    <property type="nucleotide sequence ID" value="NZ_RAPY01000004.1"/>
</dbReference>
<reference evidence="1 2" key="1">
    <citation type="submission" date="2018-09" db="EMBL/GenBank/DDBJ databases">
        <title>Genomic Encyclopedia of Type Strains, Phase III (KMG-III): the genomes of soil and plant-associated and newly described type strains.</title>
        <authorList>
            <person name="Whitman W."/>
        </authorList>
    </citation>
    <scope>NUCLEOTIDE SEQUENCE [LARGE SCALE GENOMIC DNA]</scope>
    <source>
        <strain evidence="1 2">CECT 7938</strain>
    </source>
</reference>
<dbReference type="AlphaFoldDB" id="A0A420AR95"/>
<gene>
    <name evidence="1" type="ORF">DFQ12_4144</name>
</gene>
<evidence type="ECO:0000313" key="1">
    <source>
        <dbReference type="EMBL" id="RKE46986.1"/>
    </source>
</evidence>
<name>A0A420AR95_SPHD1</name>
<organism evidence="1 2">
    <name type="scientific">Sphingobacterium detergens</name>
    <dbReference type="NCBI Taxonomy" id="1145106"/>
    <lineage>
        <taxon>Bacteria</taxon>
        <taxon>Pseudomonadati</taxon>
        <taxon>Bacteroidota</taxon>
        <taxon>Sphingobacteriia</taxon>
        <taxon>Sphingobacteriales</taxon>
        <taxon>Sphingobacteriaceae</taxon>
        <taxon>Sphingobacterium</taxon>
    </lineage>
</organism>
<evidence type="ECO:0000313" key="2">
    <source>
        <dbReference type="Proteomes" id="UP000286246"/>
    </source>
</evidence>
<sequence>MKKNKKVWLLVIPVLVLLGFILKDTFNQKSIEDLPGGFKEVAFVRNEQNKGGIIRIYAVTVGDLLNADYTACLELLPVNDYGSTTTVYFFDRTAPYPTTLAIDAPHFDGTKYKAVQISKKYGKKK</sequence>
<dbReference type="EMBL" id="RAPY01000004">
    <property type="protein sequence ID" value="RKE46986.1"/>
    <property type="molecule type" value="Genomic_DNA"/>
</dbReference>